<evidence type="ECO:0000256" key="6">
    <source>
        <dbReference type="SAM" id="SignalP"/>
    </source>
</evidence>
<keyword evidence="9" id="KW-1185">Reference proteome</keyword>
<dbReference type="EMBL" id="AP018907">
    <property type="protein sequence ID" value="BBF93146.1"/>
    <property type="molecule type" value="Genomic_DNA"/>
</dbReference>
<dbReference type="RefSeq" id="WP_126399553.1">
    <property type="nucleotide sequence ID" value="NZ_AP018907.1"/>
</dbReference>
<keyword evidence="5" id="KW-0413">Isomerase</keyword>
<accession>A0A348G0R3</accession>
<dbReference type="InterPro" id="IPR023058">
    <property type="entry name" value="PPIase_PpiC_CS"/>
</dbReference>
<keyword evidence="6" id="KW-0732">Signal</keyword>
<dbReference type="OrthoDB" id="9812372at2"/>
<evidence type="ECO:0000256" key="2">
    <source>
        <dbReference type="ARBA" id="ARBA00018370"/>
    </source>
</evidence>
<protein>
    <recommendedName>
        <fullName evidence="2">Parvulin-like PPIase</fullName>
    </recommendedName>
    <alternativeName>
        <fullName evidence="3">Peptidyl-prolyl cis-trans isomerase plp</fullName>
    </alternativeName>
    <alternativeName>
        <fullName evidence="4">Rotamase plp</fullName>
    </alternativeName>
</protein>
<evidence type="ECO:0000259" key="7">
    <source>
        <dbReference type="PROSITE" id="PS50198"/>
    </source>
</evidence>
<keyword evidence="5" id="KW-0697">Rotamase</keyword>
<dbReference type="InterPro" id="IPR050245">
    <property type="entry name" value="PrsA_foldase"/>
</dbReference>
<dbReference type="PANTHER" id="PTHR47245">
    <property type="entry name" value="PEPTIDYLPROLYL ISOMERASE"/>
    <property type="match status" value="1"/>
</dbReference>
<dbReference type="AlphaFoldDB" id="A0A348G0R3"/>
<feature type="signal peptide" evidence="6">
    <location>
        <begin position="1"/>
        <end position="25"/>
    </location>
</feature>
<dbReference type="PROSITE" id="PS50198">
    <property type="entry name" value="PPIC_PPIASE_2"/>
    <property type="match status" value="1"/>
</dbReference>
<evidence type="ECO:0000256" key="3">
    <source>
        <dbReference type="ARBA" id="ARBA00030642"/>
    </source>
</evidence>
<dbReference type="InterPro" id="IPR000297">
    <property type="entry name" value="PPIase_PpiC"/>
</dbReference>
<dbReference type="SUPFAM" id="SSF109998">
    <property type="entry name" value="Triger factor/SurA peptide-binding domain-like"/>
    <property type="match status" value="1"/>
</dbReference>
<evidence type="ECO:0000256" key="4">
    <source>
        <dbReference type="ARBA" id="ARBA00031484"/>
    </source>
</evidence>
<feature type="domain" description="PpiC" evidence="7">
    <location>
        <begin position="160"/>
        <end position="263"/>
    </location>
</feature>
<dbReference type="Proteomes" id="UP000266934">
    <property type="component" value="Chromosome"/>
</dbReference>
<dbReference type="PANTHER" id="PTHR47245:SF3">
    <property type="entry name" value="PEPTIDYL-PROLYL CIS-TRANS ISOMERASE, PPIC-TYPE-RELATED"/>
    <property type="match status" value="1"/>
</dbReference>
<reference evidence="8 9" key="1">
    <citation type="submission" date="2018-08" db="EMBL/GenBank/DDBJ databases">
        <title>Complete genome sequencing of Blastochloris tepida GI.</title>
        <authorList>
            <person name="Tsukatani Y."/>
            <person name="Mori H."/>
        </authorList>
    </citation>
    <scope>NUCLEOTIDE SEQUENCE [LARGE SCALE GENOMIC DNA]</scope>
    <source>
        <strain evidence="8 9">GI</strain>
    </source>
</reference>
<dbReference type="GO" id="GO:0003755">
    <property type="term" value="F:peptidyl-prolyl cis-trans isomerase activity"/>
    <property type="evidence" value="ECO:0007669"/>
    <property type="project" value="UniProtKB-KW"/>
</dbReference>
<evidence type="ECO:0000256" key="5">
    <source>
        <dbReference type="PROSITE-ProRule" id="PRU00278"/>
    </source>
</evidence>
<sequence>MMFKTNAAGAALLTGALLGASAALAQAPGRPPAAPQTAPARPMTPASDVIARVGTSDVTADEIRAVIGSLDARQQAALARDPALLSQTVRALLANRVVLKEALARKWEQQPAVAAQVERAREAAIVESFLRAQTTPPADYPGEADLKTIYDANATAFLVPRQFQIAQIFVALPKGADKAAEDKARRKLDDVLKKLRQPGADFAALARSESDDTASAEKGGELGWLAEAQLRPEIASQVAGLAKSAVTEPIRLDDGWHVIKLMDTKASHTRPLEEVREPLVERLRAERTEANRRAYIAELLKQNPPVVNELALSRLLETPPAAPSR</sequence>
<dbReference type="InterPro" id="IPR046357">
    <property type="entry name" value="PPIase_dom_sf"/>
</dbReference>
<dbReference type="KEGG" id="blag:BLTE_18310"/>
<dbReference type="Gene3D" id="3.10.50.40">
    <property type="match status" value="1"/>
</dbReference>
<feature type="chain" id="PRO_5016693171" description="Parvulin-like PPIase" evidence="6">
    <location>
        <begin position="26"/>
        <end position="325"/>
    </location>
</feature>
<dbReference type="InterPro" id="IPR027304">
    <property type="entry name" value="Trigger_fact/SurA_dom_sf"/>
</dbReference>
<evidence type="ECO:0000313" key="9">
    <source>
        <dbReference type="Proteomes" id="UP000266934"/>
    </source>
</evidence>
<gene>
    <name evidence="8" type="ORF">BLTE_18310</name>
</gene>
<dbReference type="Pfam" id="PF00639">
    <property type="entry name" value="Rotamase"/>
    <property type="match status" value="1"/>
</dbReference>
<dbReference type="SUPFAM" id="SSF54534">
    <property type="entry name" value="FKBP-like"/>
    <property type="match status" value="1"/>
</dbReference>
<name>A0A348G0R3_9HYPH</name>
<dbReference type="PROSITE" id="PS01096">
    <property type="entry name" value="PPIC_PPIASE_1"/>
    <property type="match status" value="1"/>
</dbReference>
<proteinExistence type="inferred from homology"/>
<evidence type="ECO:0000313" key="8">
    <source>
        <dbReference type="EMBL" id="BBF93146.1"/>
    </source>
</evidence>
<comment type="similarity">
    <text evidence="1">Belongs to the PpiC/parvulin rotamase family.</text>
</comment>
<organism evidence="8 9">
    <name type="scientific">Blastochloris tepida</name>
    <dbReference type="NCBI Taxonomy" id="2233851"/>
    <lineage>
        <taxon>Bacteria</taxon>
        <taxon>Pseudomonadati</taxon>
        <taxon>Pseudomonadota</taxon>
        <taxon>Alphaproteobacteria</taxon>
        <taxon>Hyphomicrobiales</taxon>
        <taxon>Blastochloridaceae</taxon>
        <taxon>Blastochloris</taxon>
    </lineage>
</organism>
<evidence type="ECO:0000256" key="1">
    <source>
        <dbReference type="ARBA" id="ARBA00007656"/>
    </source>
</evidence>